<dbReference type="GeneID" id="69042232"/>
<organism evidence="2 3">
    <name type="scientific">Ajellomyces capsulatus (strain G186AR / H82 / ATCC MYA-2454 / RMSCC 2432)</name>
    <name type="common">Darling's disease fungus</name>
    <name type="synonym">Histoplasma capsulatum</name>
    <dbReference type="NCBI Taxonomy" id="447093"/>
    <lineage>
        <taxon>Eukaryota</taxon>
        <taxon>Fungi</taxon>
        <taxon>Dikarya</taxon>
        <taxon>Ascomycota</taxon>
        <taxon>Pezizomycotina</taxon>
        <taxon>Eurotiomycetes</taxon>
        <taxon>Eurotiomycetidae</taxon>
        <taxon>Onygenales</taxon>
        <taxon>Ajellomycetaceae</taxon>
        <taxon>Histoplasma</taxon>
    </lineage>
</organism>
<dbReference type="HOGENOM" id="CLU_1712757_0_0_1"/>
<protein>
    <submittedName>
        <fullName evidence="2">Uncharacterized protein</fullName>
    </submittedName>
</protein>
<dbReference type="Proteomes" id="UP000001631">
    <property type="component" value="Unassembled WGS sequence"/>
</dbReference>
<dbReference type="InParanoid" id="C0P1D6"/>
<name>C0P1D6_AJECG</name>
<sequence length="153" mass="16889">MTDLDEFDVQRAEAVWLNNNQHNLLKRGRRPAQTFKRNGGQMKYKYQGGKTTGQGVGGVRVRANLAANDEGEGNTSEHETSSDGARKKLSSINEPHFGDEANECSQELLLAELDGKHIYINLSESLKSSVTSRIVALFTTNAIKFIRLQAPAL</sequence>
<accession>C0P1D6</accession>
<dbReference type="RefSeq" id="XP_045283018.1">
    <property type="nucleotide sequence ID" value="XM_045436265.1"/>
</dbReference>
<feature type="region of interest" description="Disordered" evidence="1">
    <location>
        <begin position="65"/>
        <end position="97"/>
    </location>
</feature>
<feature type="compositionally biased region" description="Basic and acidic residues" evidence="1">
    <location>
        <begin position="75"/>
        <end position="86"/>
    </location>
</feature>
<evidence type="ECO:0000313" key="3">
    <source>
        <dbReference type="Proteomes" id="UP000001631"/>
    </source>
</evidence>
<evidence type="ECO:0000313" key="2">
    <source>
        <dbReference type="EMBL" id="EEH02537.1"/>
    </source>
</evidence>
<dbReference type="EMBL" id="GG663422">
    <property type="protein sequence ID" value="EEH02537.1"/>
    <property type="molecule type" value="Genomic_DNA"/>
</dbReference>
<reference evidence="2" key="1">
    <citation type="submission" date="2009-02" db="EMBL/GenBank/DDBJ databases">
        <title>The Genome Sequence of Ajellomyces capsulatus strain G186AR.</title>
        <authorList>
            <consortium name="The Broad Institute Genome Sequencing Platform"/>
            <person name="Champion M."/>
            <person name="Cuomo C."/>
            <person name="Ma L.-J."/>
            <person name="Henn M.R."/>
            <person name="Sil A."/>
            <person name="Goldman B."/>
            <person name="Young S.K."/>
            <person name="Kodira C.D."/>
            <person name="Zeng Q."/>
            <person name="Koehrsen M."/>
            <person name="Alvarado L."/>
            <person name="Berlin A."/>
            <person name="Borenstein D."/>
            <person name="Chen Z."/>
            <person name="Engels R."/>
            <person name="Freedman E."/>
            <person name="Gellesch M."/>
            <person name="Goldberg J."/>
            <person name="Griggs A."/>
            <person name="Gujja S."/>
            <person name="Heiman D."/>
            <person name="Hepburn T."/>
            <person name="Howarth C."/>
            <person name="Jen D."/>
            <person name="Larson L."/>
            <person name="Lewis B."/>
            <person name="Mehta T."/>
            <person name="Park D."/>
            <person name="Pearson M."/>
            <person name="Roberts A."/>
            <person name="Saif S."/>
            <person name="Shea T."/>
            <person name="Shenoy N."/>
            <person name="Sisk P."/>
            <person name="Stolte C."/>
            <person name="Sykes S."/>
            <person name="Walk T."/>
            <person name="White J."/>
            <person name="Yandava C."/>
            <person name="Klein B."/>
            <person name="McEwen J.G."/>
            <person name="Puccia R."/>
            <person name="Goldman G.H."/>
            <person name="Felipe M.S."/>
            <person name="Nino-Vega G."/>
            <person name="San-Blas G."/>
            <person name="Taylor J."/>
            <person name="Mendoza L."/>
            <person name="Galagan J."/>
            <person name="Nusbaum C."/>
            <person name="Birren B."/>
        </authorList>
    </citation>
    <scope>NUCLEOTIDE SEQUENCE</scope>
    <source>
        <strain evidence="2">G186AR</strain>
    </source>
</reference>
<dbReference type="AlphaFoldDB" id="C0P1D6"/>
<keyword evidence="3" id="KW-1185">Reference proteome</keyword>
<evidence type="ECO:0000256" key="1">
    <source>
        <dbReference type="SAM" id="MobiDB-lite"/>
    </source>
</evidence>
<proteinExistence type="predicted"/>
<gene>
    <name evidence="2" type="ORF">HCBG_09216</name>
</gene>